<dbReference type="HOGENOM" id="CLU_094601_0_0_11"/>
<accession>I4BQI0</accession>
<evidence type="ECO:0000313" key="3">
    <source>
        <dbReference type="Proteomes" id="UP000006057"/>
    </source>
</evidence>
<dbReference type="InterPro" id="IPR017517">
    <property type="entry name" value="Maleyloyr_isom"/>
</dbReference>
<dbReference type="RefSeq" id="WP_014818003.1">
    <property type="nucleotide sequence ID" value="NC_018027.1"/>
</dbReference>
<reference evidence="2 3" key="1">
    <citation type="submission" date="2012-06" db="EMBL/GenBank/DDBJ databases">
        <title>Complete sequence of chromosome of Mycobacterium chubuense NBB4.</title>
        <authorList>
            <consortium name="US DOE Joint Genome Institute"/>
            <person name="Lucas S."/>
            <person name="Han J."/>
            <person name="Lapidus A."/>
            <person name="Cheng J.-F."/>
            <person name="Goodwin L."/>
            <person name="Pitluck S."/>
            <person name="Peters L."/>
            <person name="Mikhailova N."/>
            <person name="Teshima H."/>
            <person name="Detter J.C."/>
            <person name="Han C."/>
            <person name="Tapia R."/>
            <person name="Land M."/>
            <person name="Hauser L."/>
            <person name="Kyrpides N."/>
            <person name="Ivanova N."/>
            <person name="Pagani I."/>
            <person name="Mattes T."/>
            <person name="Holmes A."/>
            <person name="Rutledge P."/>
            <person name="Paulsen I."/>
            <person name="Coleman N."/>
            <person name="Woyke T."/>
        </authorList>
    </citation>
    <scope>NUCLEOTIDE SEQUENCE [LARGE SCALE GENOMIC DNA]</scope>
    <source>
        <strain evidence="2 3">NBB4</strain>
    </source>
</reference>
<protein>
    <recommendedName>
        <fullName evidence="1">Mycothiol-dependent maleylpyruvate isomerase metal-binding domain-containing protein</fullName>
    </recommendedName>
</protein>
<dbReference type="SUPFAM" id="SSF109854">
    <property type="entry name" value="DinB/YfiT-like putative metalloenzymes"/>
    <property type="match status" value="1"/>
</dbReference>
<evidence type="ECO:0000259" key="1">
    <source>
        <dbReference type="Pfam" id="PF11716"/>
    </source>
</evidence>
<dbReference type="STRING" id="710421.Mycch_4842"/>
<evidence type="ECO:0000313" key="2">
    <source>
        <dbReference type="EMBL" id="AFM19537.1"/>
    </source>
</evidence>
<dbReference type="EMBL" id="CP003053">
    <property type="protein sequence ID" value="AFM19537.1"/>
    <property type="molecule type" value="Genomic_DNA"/>
</dbReference>
<name>I4BQI0_MYCCN</name>
<dbReference type="InterPro" id="IPR034660">
    <property type="entry name" value="DinB/YfiT-like"/>
</dbReference>
<organism evidence="2 3">
    <name type="scientific">Mycolicibacterium chubuense (strain NBB4)</name>
    <name type="common">Mycobacterium chubuense</name>
    <dbReference type="NCBI Taxonomy" id="710421"/>
    <lineage>
        <taxon>Bacteria</taxon>
        <taxon>Bacillati</taxon>
        <taxon>Actinomycetota</taxon>
        <taxon>Actinomycetes</taxon>
        <taxon>Mycobacteriales</taxon>
        <taxon>Mycobacteriaceae</taxon>
        <taxon>Mycolicibacterium</taxon>
    </lineage>
</organism>
<keyword evidence="3" id="KW-1185">Reference proteome</keyword>
<dbReference type="Pfam" id="PF11716">
    <property type="entry name" value="MDMPI_N"/>
    <property type="match status" value="1"/>
</dbReference>
<dbReference type="AlphaFoldDB" id="I4BQI0"/>
<dbReference type="InterPro" id="IPR024344">
    <property type="entry name" value="MDMPI_metal-binding"/>
</dbReference>
<dbReference type="Proteomes" id="UP000006057">
    <property type="component" value="Chromosome"/>
</dbReference>
<dbReference type="PATRIC" id="fig|710421.3.peg.4825"/>
<dbReference type="eggNOG" id="ENOG50314EV">
    <property type="taxonomic scope" value="Bacteria"/>
</dbReference>
<dbReference type="NCBIfam" id="TIGR03083">
    <property type="entry name" value="maleylpyruvate isomerase family mycothiol-dependent enzyme"/>
    <property type="match status" value="1"/>
</dbReference>
<proteinExistence type="predicted"/>
<gene>
    <name evidence="2" type="ordered locus">Mycch_4842</name>
</gene>
<feature type="domain" description="Mycothiol-dependent maleylpyruvate isomerase metal-binding" evidence="1">
    <location>
        <begin position="10"/>
        <end position="89"/>
    </location>
</feature>
<dbReference type="Gene3D" id="1.20.120.450">
    <property type="entry name" value="dinb family like domain"/>
    <property type="match status" value="1"/>
</dbReference>
<sequence>MSTVMELACAERADLAELLATLSPQQWASPSLCTGWTVKDVVAHVISYEELGVGGLLGRFAKGRVVNANQVGVEEYSSLTTQQLVDVLRAHLRPRGLTAAFGGMIGLVDTTIHHQDIRRALSLPRAVPAERLLRVLSLVQRNPRLGTPRRIRGLRLQANDIDWQCGHGLEVLGPGEALLMAITGRGDALGDLSGPGQPVLAARVGP</sequence>
<dbReference type="KEGG" id="mcb:Mycch_4842"/>
<dbReference type="GO" id="GO:0046872">
    <property type="term" value="F:metal ion binding"/>
    <property type="evidence" value="ECO:0007669"/>
    <property type="project" value="InterPro"/>
</dbReference>